<comment type="caution">
    <text evidence="2">The sequence shown here is derived from an EMBL/GenBank/DDBJ whole genome shotgun (WGS) entry which is preliminary data.</text>
</comment>
<feature type="signal peptide" evidence="1">
    <location>
        <begin position="1"/>
        <end position="33"/>
    </location>
</feature>
<evidence type="ECO:0000256" key="1">
    <source>
        <dbReference type="SAM" id="SignalP"/>
    </source>
</evidence>
<name>A0A9D4BHD4_DREPO</name>
<evidence type="ECO:0000313" key="3">
    <source>
        <dbReference type="Proteomes" id="UP000828390"/>
    </source>
</evidence>
<sequence length="141" mass="15770">MKQISAGSFLYSSNAVSMWRLLIFTICVWMAKGQGPSTTPPPFKYPTTCAPRGATILSPYLQSHGTVLPAVPTIPDTYQVRVEANILENNKTIVGEEYYDKENHRAAMRIITNNSEDYMISDYNNDQLIYDVNGDCHGSEV</sequence>
<reference evidence="2" key="2">
    <citation type="submission" date="2020-11" db="EMBL/GenBank/DDBJ databases">
        <authorList>
            <person name="McCartney M.A."/>
            <person name="Auch B."/>
            <person name="Kono T."/>
            <person name="Mallez S."/>
            <person name="Becker A."/>
            <person name="Gohl D.M."/>
            <person name="Silverstein K.A.T."/>
            <person name="Koren S."/>
            <person name="Bechman K.B."/>
            <person name="Herman A."/>
            <person name="Abrahante J.E."/>
            <person name="Garbe J."/>
        </authorList>
    </citation>
    <scope>NUCLEOTIDE SEQUENCE</scope>
    <source>
        <strain evidence="2">Duluth1</strain>
        <tissue evidence="2">Whole animal</tissue>
    </source>
</reference>
<dbReference type="Proteomes" id="UP000828390">
    <property type="component" value="Unassembled WGS sequence"/>
</dbReference>
<dbReference type="EMBL" id="JAIWYP010000016">
    <property type="protein sequence ID" value="KAH3694899.1"/>
    <property type="molecule type" value="Genomic_DNA"/>
</dbReference>
<feature type="chain" id="PRO_5039682353" evidence="1">
    <location>
        <begin position="34"/>
        <end position="141"/>
    </location>
</feature>
<dbReference type="AlphaFoldDB" id="A0A9D4BHD4"/>
<protein>
    <submittedName>
        <fullName evidence="2">Uncharacterized protein</fullName>
    </submittedName>
</protein>
<reference evidence="2" key="1">
    <citation type="journal article" date="2019" name="bioRxiv">
        <title>The Genome of the Zebra Mussel, Dreissena polymorpha: A Resource for Invasive Species Research.</title>
        <authorList>
            <person name="McCartney M.A."/>
            <person name="Auch B."/>
            <person name="Kono T."/>
            <person name="Mallez S."/>
            <person name="Zhang Y."/>
            <person name="Obille A."/>
            <person name="Becker A."/>
            <person name="Abrahante J.E."/>
            <person name="Garbe J."/>
            <person name="Badalamenti J.P."/>
            <person name="Herman A."/>
            <person name="Mangelson H."/>
            <person name="Liachko I."/>
            <person name="Sullivan S."/>
            <person name="Sone E.D."/>
            <person name="Koren S."/>
            <person name="Silverstein K.A.T."/>
            <person name="Beckman K.B."/>
            <person name="Gohl D.M."/>
        </authorList>
    </citation>
    <scope>NUCLEOTIDE SEQUENCE</scope>
    <source>
        <strain evidence="2">Duluth1</strain>
        <tissue evidence="2">Whole animal</tissue>
    </source>
</reference>
<proteinExistence type="predicted"/>
<dbReference type="PANTHER" id="PTHR36902:SF1">
    <property type="entry name" value="ENRICHED IN SURFACE-LABELED PROTEOME PROTEIN 9"/>
    <property type="match status" value="1"/>
</dbReference>
<organism evidence="2 3">
    <name type="scientific">Dreissena polymorpha</name>
    <name type="common">Zebra mussel</name>
    <name type="synonym">Mytilus polymorpha</name>
    <dbReference type="NCBI Taxonomy" id="45954"/>
    <lineage>
        <taxon>Eukaryota</taxon>
        <taxon>Metazoa</taxon>
        <taxon>Spiralia</taxon>
        <taxon>Lophotrochozoa</taxon>
        <taxon>Mollusca</taxon>
        <taxon>Bivalvia</taxon>
        <taxon>Autobranchia</taxon>
        <taxon>Heteroconchia</taxon>
        <taxon>Euheterodonta</taxon>
        <taxon>Imparidentia</taxon>
        <taxon>Neoheterodontei</taxon>
        <taxon>Myida</taxon>
        <taxon>Dreissenoidea</taxon>
        <taxon>Dreissenidae</taxon>
        <taxon>Dreissena</taxon>
    </lineage>
</organism>
<keyword evidence="1" id="KW-0732">Signal</keyword>
<keyword evidence="3" id="KW-1185">Reference proteome</keyword>
<evidence type="ECO:0000313" key="2">
    <source>
        <dbReference type="EMBL" id="KAH3694899.1"/>
    </source>
</evidence>
<gene>
    <name evidence="2" type="ORF">DPMN_082341</name>
</gene>
<accession>A0A9D4BHD4</accession>
<dbReference type="PANTHER" id="PTHR36902">
    <property type="entry name" value="ENRICHED IN SURFACE-LABELED PROTEOME PROTEIN 9"/>
    <property type="match status" value="1"/>
</dbReference>